<proteinExistence type="predicted"/>
<dbReference type="InterPro" id="IPR001343">
    <property type="entry name" value="Hemolysn_Ca-bd"/>
</dbReference>
<dbReference type="Pfam" id="PF00353">
    <property type="entry name" value="HemolysinCabind"/>
    <property type="match status" value="2"/>
</dbReference>
<dbReference type="SUPFAM" id="SSF51120">
    <property type="entry name" value="beta-Roll"/>
    <property type="match status" value="1"/>
</dbReference>
<dbReference type="CDD" id="cd03398">
    <property type="entry name" value="PAP2_haloperoxidase"/>
    <property type="match status" value="1"/>
</dbReference>
<reference evidence="2 3" key="1">
    <citation type="submission" date="2016-10" db="EMBL/GenBank/DDBJ databases">
        <authorList>
            <person name="de Groot N.N."/>
        </authorList>
    </citation>
    <scope>NUCLEOTIDE SEQUENCE [LARGE SCALE GENOMIC DNA]</scope>
    <source>
        <strain evidence="2 3">DSM 19981</strain>
    </source>
</reference>
<dbReference type="EMBL" id="FOSQ01000014">
    <property type="protein sequence ID" value="SFL01967.1"/>
    <property type="molecule type" value="Genomic_DNA"/>
</dbReference>
<dbReference type="Gene3D" id="2.60.40.10">
    <property type="entry name" value="Immunoglobulins"/>
    <property type="match status" value="2"/>
</dbReference>
<dbReference type="Proteomes" id="UP000199473">
    <property type="component" value="Unassembled WGS sequence"/>
</dbReference>
<evidence type="ECO:0000313" key="3">
    <source>
        <dbReference type="Proteomes" id="UP000199473"/>
    </source>
</evidence>
<dbReference type="InterPro" id="IPR036938">
    <property type="entry name" value="PAP2/HPO_sf"/>
</dbReference>
<accession>A0A1I4EBI2</accession>
<dbReference type="InterPro" id="IPR011049">
    <property type="entry name" value="Serralysin-like_metalloprot_C"/>
</dbReference>
<dbReference type="PROSITE" id="PS00330">
    <property type="entry name" value="HEMOLYSIN_CALCIUM"/>
    <property type="match status" value="3"/>
</dbReference>
<organism evidence="2 3">
    <name type="scientific">Falsiroseomonas stagni DSM 19981</name>
    <dbReference type="NCBI Taxonomy" id="1123062"/>
    <lineage>
        <taxon>Bacteria</taxon>
        <taxon>Pseudomonadati</taxon>
        <taxon>Pseudomonadota</taxon>
        <taxon>Alphaproteobacteria</taxon>
        <taxon>Acetobacterales</taxon>
        <taxon>Roseomonadaceae</taxon>
        <taxon>Falsiroseomonas</taxon>
    </lineage>
</organism>
<dbReference type="SUPFAM" id="SSF48317">
    <property type="entry name" value="Acid phosphatase/Vanadium-dependent haloperoxidase"/>
    <property type="match status" value="1"/>
</dbReference>
<dbReference type="InterPro" id="IPR018511">
    <property type="entry name" value="Hemolysin-typ_Ca-bd_CS"/>
</dbReference>
<dbReference type="PANTHER" id="PTHR34599">
    <property type="entry name" value="PEROXIDASE-RELATED"/>
    <property type="match status" value="1"/>
</dbReference>
<dbReference type="GO" id="GO:0005509">
    <property type="term" value="F:calcium ion binding"/>
    <property type="evidence" value="ECO:0007669"/>
    <property type="project" value="InterPro"/>
</dbReference>
<dbReference type="Pfam" id="PF19077">
    <property type="entry name" value="Big_13"/>
    <property type="match status" value="1"/>
</dbReference>
<dbReference type="InterPro" id="IPR044016">
    <property type="entry name" value="Big_13"/>
</dbReference>
<dbReference type="AlphaFoldDB" id="A0A1I4EBI2"/>
<evidence type="ECO:0000313" key="2">
    <source>
        <dbReference type="EMBL" id="SFL01967.1"/>
    </source>
</evidence>
<gene>
    <name evidence="2" type="ORF">SAMN02745775_114153</name>
</gene>
<sequence>MTSALVVGTARGDRIVVDQRRGRSAVEVLGLGGDDTIIGGRENDTLNGGGGDDWIIGVQGRDSLIGGGGHDSLFGGGGDDMLMGGGGFDLLLGGGGTDTARYLGNAADYQVIDLGGGSFIVKGIGGAGLADGTDLLLDVERLAFADGTVIAGTPAAPVITGLAIDTGLAGDGITADATPLVTGTAAAGLRVEVFRDGVSIGRTRADDDGNWSLEDKRGGGPGDGEYSYTAVAIGRSGQESAASAAYEVTVDTTAPGQASIGLANSSDTGALGDGATGLAFVTLTGTAEAGAVILFGDTAVDVGADGRFTLADIALDAGLNSFTFTITDAAGNSTAQTIDVVRDATPIVDPVLSWNFATLEAIKAAGSITGVATRVLGMESAAVLDTLAGIEGTRTLMVNLEAPEDISAYAAVVSAAHRVLSTLYPDQAAIFDAKLAADLATVPDGPAKEQAIDYGRSVADAVLAIRAVDGADKEFIEPGGTGIGEWRVLPPNIGGLNPQWGDVTPWALERGDQFRPDGPPDLTSAAYAAAFNEVKELGAINSATRTADQTEIARYWRDQSGSYTPAGRWAQIAGEVLADGGYSTSTNAWTLAVLNFVQADGAIAAWDAKYHFNAWRPITAIQLADQDGNPLTEADPNWRPLLTTPNHPDYLSGHATCSAASAYALTMMLGEIAFSNESVGLPGVTRSFDNFIDAALEAGKSRIYAGIHFEFANVDGIETGRQVAEFGVARLSAEADTFAPVVLLGAQPGMAAAGPPVLEGMAFDNRDGLDFVMASLDGGATRQVAIDAKGRFTLDLEALFGPVAPGAHSLVLTAEDAAGNDATPVVVAFSYVDGNTLIG</sequence>
<name>A0A1I4EBI2_9PROT</name>
<dbReference type="InterPro" id="IPR013783">
    <property type="entry name" value="Ig-like_fold"/>
</dbReference>
<dbReference type="STRING" id="1123062.SAMN02745775_114153"/>
<feature type="domain" description="Bacterial Ig-like" evidence="1">
    <location>
        <begin position="162"/>
        <end position="252"/>
    </location>
</feature>
<dbReference type="Gene3D" id="2.150.10.10">
    <property type="entry name" value="Serralysin-like metalloprotease, C-terminal"/>
    <property type="match status" value="1"/>
</dbReference>
<dbReference type="InterPro" id="IPR052559">
    <property type="entry name" value="V-haloperoxidase"/>
</dbReference>
<dbReference type="PRINTS" id="PR00313">
    <property type="entry name" value="CABNDNGRPT"/>
</dbReference>
<dbReference type="PANTHER" id="PTHR34599:SF1">
    <property type="entry name" value="PHOSPHATIDIC ACID PHOSPHATASE TYPE 2_HALOPEROXIDASE DOMAIN-CONTAINING PROTEIN"/>
    <property type="match status" value="1"/>
</dbReference>
<dbReference type="Gene3D" id="1.10.606.20">
    <property type="match status" value="1"/>
</dbReference>
<protein>
    <submittedName>
        <fullName evidence="2">PAP2 superfamily protein</fullName>
    </submittedName>
</protein>
<evidence type="ECO:0000259" key="1">
    <source>
        <dbReference type="Pfam" id="PF19077"/>
    </source>
</evidence>
<keyword evidence="3" id="KW-1185">Reference proteome</keyword>
<dbReference type="OrthoDB" id="103227at2"/>
<dbReference type="RefSeq" id="WP_092962718.1">
    <property type="nucleotide sequence ID" value="NZ_FOSQ01000014.1"/>
</dbReference>